<gene>
    <name evidence="1" type="ORF">ALC57_03079</name>
</gene>
<keyword evidence="2" id="KW-1185">Reference proteome</keyword>
<proteinExistence type="predicted"/>
<evidence type="ECO:0000313" key="1">
    <source>
        <dbReference type="EMBL" id="KYN27530.1"/>
    </source>
</evidence>
<name>A0A151JMK2_9HYME</name>
<accession>A0A151JMK2</accession>
<evidence type="ECO:0000313" key="2">
    <source>
        <dbReference type="Proteomes" id="UP000078492"/>
    </source>
</evidence>
<dbReference type="EMBL" id="KQ978913">
    <property type="protein sequence ID" value="KYN27530.1"/>
    <property type="molecule type" value="Genomic_DNA"/>
</dbReference>
<dbReference type="Proteomes" id="UP000078492">
    <property type="component" value="Unassembled WGS sequence"/>
</dbReference>
<dbReference type="AlphaFoldDB" id="A0A151JMK2"/>
<sequence length="96" mass="11300">LVVSNRAVINRDHPLLKTKFRRVKYLDVSDFELANKMIAAACVLHNFIIIGDRVFPEDENYSYEIDANVEEQQNDIVMDEENYDAIEKRRRIAEEL</sequence>
<protein>
    <recommendedName>
        <fullName evidence="3">DDE Tnp4 domain-containing protein</fullName>
    </recommendedName>
</protein>
<organism evidence="1 2">
    <name type="scientific">Trachymyrmex cornetzi</name>
    <dbReference type="NCBI Taxonomy" id="471704"/>
    <lineage>
        <taxon>Eukaryota</taxon>
        <taxon>Metazoa</taxon>
        <taxon>Ecdysozoa</taxon>
        <taxon>Arthropoda</taxon>
        <taxon>Hexapoda</taxon>
        <taxon>Insecta</taxon>
        <taxon>Pterygota</taxon>
        <taxon>Neoptera</taxon>
        <taxon>Endopterygota</taxon>
        <taxon>Hymenoptera</taxon>
        <taxon>Apocrita</taxon>
        <taxon>Aculeata</taxon>
        <taxon>Formicoidea</taxon>
        <taxon>Formicidae</taxon>
        <taxon>Myrmicinae</taxon>
        <taxon>Trachymyrmex</taxon>
    </lineage>
</organism>
<evidence type="ECO:0008006" key="3">
    <source>
        <dbReference type="Google" id="ProtNLM"/>
    </source>
</evidence>
<feature type="non-terminal residue" evidence="1">
    <location>
        <position position="1"/>
    </location>
</feature>
<reference evidence="1 2" key="1">
    <citation type="submission" date="2015-09" db="EMBL/GenBank/DDBJ databases">
        <title>Trachymyrmex cornetzi WGS genome.</title>
        <authorList>
            <person name="Nygaard S."/>
            <person name="Hu H."/>
            <person name="Boomsma J."/>
            <person name="Zhang G."/>
        </authorList>
    </citation>
    <scope>NUCLEOTIDE SEQUENCE [LARGE SCALE GENOMIC DNA]</scope>
    <source>
        <strain evidence="1">Tcor2-1</strain>
        <tissue evidence="1">Whole body</tissue>
    </source>
</reference>